<reference evidence="2 3" key="1">
    <citation type="submission" date="2024-03" db="EMBL/GenBank/DDBJ databases">
        <title>Draft genome sequence of Pseudonocardia nematodicida JCM 31783.</title>
        <authorList>
            <person name="Butdee W."/>
            <person name="Duangmal K."/>
        </authorList>
    </citation>
    <scope>NUCLEOTIDE SEQUENCE [LARGE SCALE GENOMIC DNA]</scope>
    <source>
        <strain evidence="2 3">JCM 31783</strain>
    </source>
</reference>
<sequence>MTGVSRGIHHSSSTVREEATMNSTDTATAEPVETGYDEDEANIVRGLD</sequence>
<name>A0ABV1KC42_9PSEU</name>
<dbReference type="EMBL" id="JBEDNQ010000006">
    <property type="protein sequence ID" value="MEQ3552046.1"/>
    <property type="molecule type" value="Genomic_DNA"/>
</dbReference>
<keyword evidence="3" id="KW-1185">Reference proteome</keyword>
<protein>
    <submittedName>
        <fullName evidence="2">Uncharacterized protein</fullName>
    </submittedName>
</protein>
<comment type="caution">
    <text evidence="2">The sequence shown here is derived from an EMBL/GenBank/DDBJ whole genome shotgun (WGS) entry which is preliminary data.</text>
</comment>
<dbReference type="Proteomes" id="UP001494902">
    <property type="component" value="Unassembled WGS sequence"/>
</dbReference>
<feature type="compositionally biased region" description="Polar residues" evidence="1">
    <location>
        <begin position="10"/>
        <end position="27"/>
    </location>
</feature>
<organism evidence="2 3">
    <name type="scientific">Pseudonocardia nematodicida</name>
    <dbReference type="NCBI Taxonomy" id="1206997"/>
    <lineage>
        <taxon>Bacteria</taxon>
        <taxon>Bacillati</taxon>
        <taxon>Actinomycetota</taxon>
        <taxon>Actinomycetes</taxon>
        <taxon>Pseudonocardiales</taxon>
        <taxon>Pseudonocardiaceae</taxon>
        <taxon>Pseudonocardia</taxon>
    </lineage>
</organism>
<feature type="region of interest" description="Disordered" evidence="1">
    <location>
        <begin position="1"/>
        <end position="48"/>
    </location>
</feature>
<gene>
    <name evidence="2" type="ORF">WIS52_16350</name>
</gene>
<evidence type="ECO:0000313" key="2">
    <source>
        <dbReference type="EMBL" id="MEQ3552046.1"/>
    </source>
</evidence>
<dbReference type="RefSeq" id="WP_349299114.1">
    <property type="nucleotide sequence ID" value="NZ_JBEDNQ010000006.1"/>
</dbReference>
<accession>A0ABV1KC42</accession>
<evidence type="ECO:0000313" key="3">
    <source>
        <dbReference type="Proteomes" id="UP001494902"/>
    </source>
</evidence>
<evidence type="ECO:0000256" key="1">
    <source>
        <dbReference type="SAM" id="MobiDB-lite"/>
    </source>
</evidence>
<proteinExistence type="predicted"/>